<name>A0A2Z4FPZ8_9DELT</name>
<evidence type="ECO:0000256" key="5">
    <source>
        <dbReference type="SAM" id="Phobius"/>
    </source>
</evidence>
<dbReference type="AlphaFoldDB" id="A0A2Z4FPZ8"/>
<evidence type="ECO:0000256" key="2">
    <source>
        <dbReference type="ARBA" id="ARBA00022692"/>
    </source>
</evidence>
<gene>
    <name evidence="7" type="ORF">DN745_18135</name>
</gene>
<feature type="domain" description="O-antigen ligase-related" evidence="6">
    <location>
        <begin position="188"/>
        <end position="328"/>
    </location>
</feature>
<feature type="transmembrane region" description="Helical" evidence="5">
    <location>
        <begin position="12"/>
        <end position="30"/>
    </location>
</feature>
<feature type="transmembrane region" description="Helical" evidence="5">
    <location>
        <begin position="224"/>
        <end position="244"/>
    </location>
</feature>
<dbReference type="KEGG" id="bsed:DN745_18135"/>
<dbReference type="PANTHER" id="PTHR37422:SF13">
    <property type="entry name" value="LIPOPOLYSACCHARIDE BIOSYNTHESIS PROTEIN PA4999-RELATED"/>
    <property type="match status" value="1"/>
</dbReference>
<evidence type="ECO:0000256" key="4">
    <source>
        <dbReference type="ARBA" id="ARBA00023136"/>
    </source>
</evidence>
<comment type="subcellular location">
    <subcellularLocation>
        <location evidence="1">Membrane</location>
        <topology evidence="1">Multi-pass membrane protein</topology>
    </subcellularLocation>
</comment>
<feature type="transmembrane region" description="Helical" evidence="5">
    <location>
        <begin position="179"/>
        <end position="195"/>
    </location>
</feature>
<keyword evidence="2 5" id="KW-0812">Transmembrane</keyword>
<dbReference type="InterPro" id="IPR051533">
    <property type="entry name" value="WaaL-like"/>
</dbReference>
<evidence type="ECO:0000256" key="1">
    <source>
        <dbReference type="ARBA" id="ARBA00004141"/>
    </source>
</evidence>
<dbReference type="PANTHER" id="PTHR37422">
    <property type="entry name" value="TEICHURONIC ACID BIOSYNTHESIS PROTEIN TUAE"/>
    <property type="match status" value="1"/>
</dbReference>
<proteinExistence type="predicted"/>
<feature type="transmembrane region" description="Helical" evidence="5">
    <location>
        <begin position="51"/>
        <end position="68"/>
    </location>
</feature>
<keyword evidence="8" id="KW-1185">Reference proteome</keyword>
<dbReference type="GO" id="GO:0016020">
    <property type="term" value="C:membrane"/>
    <property type="evidence" value="ECO:0007669"/>
    <property type="project" value="UniProtKB-SubCell"/>
</dbReference>
<feature type="transmembrane region" description="Helical" evidence="5">
    <location>
        <begin position="375"/>
        <end position="394"/>
    </location>
</feature>
<accession>A0A2Z4FPZ8</accession>
<keyword evidence="4 5" id="KW-0472">Membrane</keyword>
<evidence type="ECO:0000259" key="6">
    <source>
        <dbReference type="Pfam" id="PF04932"/>
    </source>
</evidence>
<evidence type="ECO:0000256" key="3">
    <source>
        <dbReference type="ARBA" id="ARBA00022989"/>
    </source>
</evidence>
<evidence type="ECO:0000313" key="8">
    <source>
        <dbReference type="Proteomes" id="UP000249799"/>
    </source>
</evidence>
<organism evidence="7 8">
    <name type="scientific">Bradymonas sediminis</name>
    <dbReference type="NCBI Taxonomy" id="1548548"/>
    <lineage>
        <taxon>Bacteria</taxon>
        <taxon>Deltaproteobacteria</taxon>
        <taxon>Bradymonadales</taxon>
        <taxon>Bradymonadaceae</taxon>
        <taxon>Bradymonas</taxon>
    </lineage>
</organism>
<feature type="transmembrane region" description="Helical" evidence="5">
    <location>
        <begin position="320"/>
        <end position="339"/>
    </location>
</feature>
<dbReference type="Proteomes" id="UP000249799">
    <property type="component" value="Chromosome"/>
</dbReference>
<dbReference type="EMBL" id="CP030032">
    <property type="protein sequence ID" value="AWV91141.1"/>
    <property type="molecule type" value="Genomic_DNA"/>
</dbReference>
<feature type="transmembrane region" description="Helical" evidence="5">
    <location>
        <begin position="201"/>
        <end position="217"/>
    </location>
</feature>
<protein>
    <recommendedName>
        <fullName evidence="6">O-antigen ligase-related domain-containing protein</fullName>
    </recommendedName>
</protein>
<sequence>MVAIPPSIRLAVYNYRPYFIVVVITGFFLFNRFFEHQRTNIWYDSIKLRNIRILSAFFPVYFVIVSMLKGKFNVPVMGLYIIWTLCSFWLAPLLMQSIADVRKFLVGFLVVNGFLLIITITYTMLINPSLLSPTHQGRLSFGLENPNIFAQVVQAVFMSLVGIRILAPERSKWRSVSGYILLAACILGAFAFAWFARSRNVLLFMLVAGVSYSVLVLKGRRKYLTLMAANTVMVVCALFVFNLAGVEESNKVSSGRLAYWGSLVEALWDGPYPIAAIFVGPASPISVDQAPNRYDALAAEKKFNKMHVDNFYLEQVLESGLIGLLLFLLPYIVMIARSRYDLTSRSSEGRFLCWAISLWIALAYQSFFIPTAPTFNNPIGFFFVIFGIVPVSIIRQKRSDPTARPGAKAVSISVLGGRH</sequence>
<feature type="transmembrane region" description="Helical" evidence="5">
    <location>
        <begin position="351"/>
        <end position="369"/>
    </location>
</feature>
<feature type="transmembrane region" description="Helical" evidence="5">
    <location>
        <begin position="148"/>
        <end position="167"/>
    </location>
</feature>
<feature type="transmembrane region" description="Helical" evidence="5">
    <location>
        <begin position="74"/>
        <end position="94"/>
    </location>
</feature>
<evidence type="ECO:0000313" key="7">
    <source>
        <dbReference type="EMBL" id="AWV91141.1"/>
    </source>
</evidence>
<feature type="transmembrane region" description="Helical" evidence="5">
    <location>
        <begin position="106"/>
        <end position="128"/>
    </location>
</feature>
<dbReference type="Pfam" id="PF04932">
    <property type="entry name" value="Wzy_C"/>
    <property type="match status" value="1"/>
</dbReference>
<reference evidence="7 8" key="1">
    <citation type="submission" date="2018-06" db="EMBL/GenBank/DDBJ databases">
        <title>Lujinxingia sediminis gen. nov. sp. nov., a new facultative anaerobic member of the class Deltaproteobacteria, and proposal of Lujinxingaceae fam. nov.</title>
        <authorList>
            <person name="Guo L.-Y."/>
            <person name="Li C.-M."/>
            <person name="Wang S."/>
            <person name="Du Z.-J."/>
        </authorList>
    </citation>
    <scope>NUCLEOTIDE SEQUENCE [LARGE SCALE GENOMIC DNA]</scope>
    <source>
        <strain evidence="7 8">FA350</strain>
    </source>
</reference>
<dbReference type="InterPro" id="IPR007016">
    <property type="entry name" value="O-antigen_ligase-rel_domated"/>
</dbReference>
<keyword evidence="3 5" id="KW-1133">Transmembrane helix</keyword>